<accession>A0A7S4A511</accession>
<sequence length="271" mass="28719">MSSFSTVLTRLGLDEHSPLLASGIAQDLVDGKRTIAIHDYALPDWCKDVDIAVVVKNDDDAGLIVGVVRFGEDIDYASDDASFTRDAALHGTTENLGRGWVVRAARRCEHCNTKLKPKYRDFFEAVADTEGPSFVILHPIYGKIASVAIDHIIKRLPSLPVPSGSKQGYLGASVPAVLAACPLNVVKASAVCAEGVFKAADGVATAPISRADLMKGFLVHSDEDGKPIAKGGPLRLAFPDGVAVQSAICGTAKPPDLKDCVSLELRDEVQS</sequence>
<organism evidence="1">
    <name type="scientific">Pelagomonas calceolata</name>
    <dbReference type="NCBI Taxonomy" id="35677"/>
    <lineage>
        <taxon>Eukaryota</taxon>
        <taxon>Sar</taxon>
        <taxon>Stramenopiles</taxon>
        <taxon>Ochrophyta</taxon>
        <taxon>Pelagophyceae</taxon>
        <taxon>Pelagomonadales</taxon>
        <taxon>Pelagomonadaceae</taxon>
        <taxon>Pelagomonas</taxon>
    </lineage>
</organism>
<evidence type="ECO:0000313" key="1">
    <source>
        <dbReference type="EMBL" id="CAE0703961.1"/>
    </source>
</evidence>
<dbReference type="Proteomes" id="UP000789595">
    <property type="component" value="Unassembled WGS sequence"/>
</dbReference>
<reference evidence="1" key="1">
    <citation type="submission" date="2021-01" db="EMBL/GenBank/DDBJ databases">
        <authorList>
            <person name="Corre E."/>
            <person name="Pelletier E."/>
            <person name="Niang G."/>
            <person name="Scheremetjew M."/>
            <person name="Finn R."/>
            <person name="Kale V."/>
            <person name="Holt S."/>
            <person name="Cochrane G."/>
            <person name="Meng A."/>
            <person name="Brown T."/>
            <person name="Cohen L."/>
        </authorList>
    </citation>
    <scope>NUCLEOTIDE SEQUENCE</scope>
    <source>
        <strain evidence="1">CCMP1756</strain>
    </source>
</reference>
<name>A0A7S4A511_9STRA</name>
<reference evidence="2" key="2">
    <citation type="submission" date="2021-11" db="EMBL/GenBank/DDBJ databases">
        <authorList>
            <consortium name="Genoscope - CEA"/>
            <person name="William W."/>
        </authorList>
    </citation>
    <scope>NUCLEOTIDE SEQUENCE</scope>
</reference>
<dbReference type="AlphaFoldDB" id="A0A7S4A511"/>
<keyword evidence="3" id="KW-1185">Reference proteome</keyword>
<dbReference type="EMBL" id="HBIW01022517">
    <property type="protein sequence ID" value="CAE0703961.1"/>
    <property type="molecule type" value="Transcribed_RNA"/>
</dbReference>
<evidence type="ECO:0000313" key="2">
    <source>
        <dbReference type="EMBL" id="CAH0371696.1"/>
    </source>
</evidence>
<protein>
    <submittedName>
        <fullName evidence="1">Uncharacterized protein</fullName>
    </submittedName>
</protein>
<proteinExistence type="predicted"/>
<dbReference type="OrthoDB" id="10589775at2759"/>
<evidence type="ECO:0000313" key="3">
    <source>
        <dbReference type="Proteomes" id="UP000789595"/>
    </source>
</evidence>
<gene>
    <name evidence="1" type="ORF">PCAL00307_LOCUS19409</name>
    <name evidence="2" type="ORF">PECAL_3P16480</name>
</gene>
<dbReference type="EMBL" id="CAKKNE010000003">
    <property type="protein sequence ID" value="CAH0371696.1"/>
    <property type="molecule type" value="Genomic_DNA"/>
</dbReference>